<dbReference type="CDD" id="cd00590">
    <property type="entry name" value="RRM_SF"/>
    <property type="match status" value="1"/>
</dbReference>
<keyword evidence="7" id="KW-1185">Reference proteome</keyword>
<dbReference type="SMART" id="SM00360">
    <property type="entry name" value="RRM"/>
    <property type="match status" value="3"/>
</dbReference>
<comment type="caution">
    <text evidence="6">The sequence shown here is derived from an EMBL/GenBank/DDBJ whole genome shotgun (WGS) entry which is preliminary data.</text>
</comment>
<name>A0A9P7KG66_9AGAR</name>
<dbReference type="CDD" id="cd12296">
    <property type="entry name" value="RRM1_Prp24"/>
    <property type="match status" value="1"/>
</dbReference>
<dbReference type="InterPro" id="IPR000504">
    <property type="entry name" value="RRM_dom"/>
</dbReference>
<dbReference type="InterPro" id="IPR003107">
    <property type="entry name" value="HAT"/>
</dbReference>
<reference evidence="6" key="1">
    <citation type="submission" date="2020-07" db="EMBL/GenBank/DDBJ databases">
        <authorList>
            <person name="Nieuwenhuis M."/>
            <person name="Van De Peppel L.J.J."/>
        </authorList>
    </citation>
    <scope>NUCLEOTIDE SEQUENCE</scope>
    <source>
        <strain evidence="6">AP01</strain>
        <tissue evidence="6">Mycelium</tissue>
    </source>
</reference>
<dbReference type="AlphaFoldDB" id="A0A9P7KG66"/>
<dbReference type="SUPFAM" id="SSF48452">
    <property type="entry name" value="TPR-like"/>
    <property type="match status" value="1"/>
</dbReference>
<feature type="domain" description="RRM" evidence="5">
    <location>
        <begin position="593"/>
        <end position="666"/>
    </location>
</feature>
<evidence type="ECO:0000313" key="7">
    <source>
        <dbReference type="Proteomes" id="UP000775547"/>
    </source>
</evidence>
<dbReference type="Gene3D" id="1.25.40.10">
    <property type="entry name" value="Tetratricopeptide repeat domain"/>
    <property type="match status" value="2"/>
</dbReference>
<dbReference type="InterPro" id="IPR012677">
    <property type="entry name" value="Nucleotide-bd_a/b_plait_sf"/>
</dbReference>
<dbReference type="SMART" id="SM00386">
    <property type="entry name" value="HAT"/>
    <property type="match status" value="4"/>
</dbReference>
<keyword evidence="2 3" id="KW-0694">RNA-binding</keyword>
<evidence type="ECO:0000259" key="5">
    <source>
        <dbReference type="PROSITE" id="PS50102"/>
    </source>
</evidence>
<dbReference type="Gene3D" id="3.30.70.330">
    <property type="match status" value="2"/>
</dbReference>
<proteinExistence type="predicted"/>
<dbReference type="Proteomes" id="UP000775547">
    <property type="component" value="Unassembled WGS sequence"/>
</dbReference>
<evidence type="ECO:0000256" key="2">
    <source>
        <dbReference type="ARBA" id="ARBA00022884"/>
    </source>
</evidence>
<dbReference type="InterPro" id="IPR034397">
    <property type="entry name" value="Prp24_RRM1"/>
</dbReference>
<evidence type="ECO:0000313" key="6">
    <source>
        <dbReference type="EMBL" id="KAG5646531.1"/>
    </source>
</evidence>
<sequence length="889" mass="100171">MDEAQSLEALAKILNDISERPYDISLHVQHTRLAQSMEGMETQVKSALEMLTDFLAAGQDAWTFLIGEKEKAVDLQTAEGVEELLALYARAEADYLSVPILQKHLQFLIDHHQRYHGADAELKSDALGDLFSTAWTRTAITEVVSKGIGHLTESHLLFDLQRDWELQQLETATGPEKASLTDAVQQLFLAHSEETSQYYSTFTTNHRPPDQYEALLVAASKLRGQAVKSFERREPFERALSQSNGSLEEYARYLAYERRARNPDLFVMNTVYERAVAQADVQRFTGEEGAEIALRMFWVGYCDSLRINQAGPEVELTVLKRAVRSVPGSGEIWARYIRAVERHDDAGESAEEVAGTVEDIVPVVLARVGYERRRFETDPDDEDILPTLIAILENGIEMVHQASKTGDAKLRLEKYLSEIYHSSSLHDSATTVWESAAKFYRTSYIAWTSYTDSLVKYQQYDKARKVFSDIHMKNLDWPEAVWEAWIAFEHLHGSVEELDTCLDKVEKAQYQVNARRVKEAEKVNYEAMQIIAEAQASVPVAAAPVPTVDVLMDVDVPQERGTKREAEEEPHAAHKKPRMEQKPPPLKRDRENCTVFVGDLPEGITEEDLAGLFKDCGKVREVKITQLPTTIVATVEFFERDSISAALTKDKKKVRNEEVAVHLAWKSTLYVTNFPESADDAVIRGLFGRYGTIFDTSADNALELHGRELELNQPMNVFISNPERKKERTDQDANEREIYVAGLSKFTTKVDLDKLFKTYGAIKEVRMATDEKGQSKGFAFIEFEQEKDALAALGANNHELKKRRIAVTLADSRGKARSKQCRNTVADSGLSKLADTRSRSVRISNLPAATQEGLLQQTLEKIAAVKRVEVFVDEREAVVELENAAVRSG</sequence>
<dbReference type="PANTHER" id="PTHR24012">
    <property type="entry name" value="RNA BINDING PROTEIN"/>
    <property type="match status" value="1"/>
</dbReference>
<dbReference type="InterPro" id="IPR011990">
    <property type="entry name" value="TPR-like_helical_dom_sf"/>
</dbReference>
<dbReference type="OrthoDB" id="360390at2759"/>
<dbReference type="SUPFAM" id="SSF54928">
    <property type="entry name" value="RNA-binding domain, RBD"/>
    <property type="match status" value="2"/>
</dbReference>
<evidence type="ECO:0000256" key="1">
    <source>
        <dbReference type="ARBA" id="ARBA00022737"/>
    </source>
</evidence>
<reference evidence="6" key="2">
    <citation type="submission" date="2021-10" db="EMBL/GenBank/DDBJ databases">
        <title>Phylogenomics reveals ancestral predisposition of the termite-cultivated fungus Termitomyces towards a domesticated lifestyle.</title>
        <authorList>
            <person name="Auxier B."/>
            <person name="Grum-Grzhimaylo A."/>
            <person name="Cardenas M.E."/>
            <person name="Lodge J.D."/>
            <person name="Laessoe T."/>
            <person name="Pedersen O."/>
            <person name="Smith M.E."/>
            <person name="Kuyper T.W."/>
            <person name="Franco-Molano E.A."/>
            <person name="Baroni T.J."/>
            <person name="Aanen D.K."/>
        </authorList>
    </citation>
    <scope>NUCLEOTIDE SEQUENCE</scope>
    <source>
        <strain evidence="6">AP01</strain>
        <tissue evidence="6">Mycelium</tissue>
    </source>
</reference>
<dbReference type="EMBL" id="JABCKV010000020">
    <property type="protein sequence ID" value="KAG5646531.1"/>
    <property type="molecule type" value="Genomic_DNA"/>
</dbReference>
<feature type="region of interest" description="Disordered" evidence="4">
    <location>
        <begin position="558"/>
        <end position="589"/>
    </location>
</feature>
<dbReference type="Pfam" id="PF00076">
    <property type="entry name" value="RRM_1"/>
    <property type="match status" value="2"/>
</dbReference>
<feature type="domain" description="RRM" evidence="5">
    <location>
        <begin position="736"/>
        <end position="812"/>
    </location>
</feature>
<evidence type="ECO:0000256" key="4">
    <source>
        <dbReference type="SAM" id="MobiDB-lite"/>
    </source>
</evidence>
<accession>A0A9P7KG66</accession>
<organism evidence="6 7">
    <name type="scientific">Asterophora parasitica</name>
    <dbReference type="NCBI Taxonomy" id="117018"/>
    <lineage>
        <taxon>Eukaryota</taxon>
        <taxon>Fungi</taxon>
        <taxon>Dikarya</taxon>
        <taxon>Basidiomycota</taxon>
        <taxon>Agaricomycotina</taxon>
        <taxon>Agaricomycetes</taxon>
        <taxon>Agaricomycetidae</taxon>
        <taxon>Agaricales</taxon>
        <taxon>Tricholomatineae</taxon>
        <taxon>Lyophyllaceae</taxon>
        <taxon>Asterophora</taxon>
    </lineage>
</organism>
<dbReference type="PROSITE" id="PS50102">
    <property type="entry name" value="RRM"/>
    <property type="match status" value="2"/>
</dbReference>
<dbReference type="GO" id="GO:0006396">
    <property type="term" value="P:RNA processing"/>
    <property type="evidence" value="ECO:0007669"/>
    <property type="project" value="InterPro"/>
</dbReference>
<keyword evidence="1" id="KW-0677">Repeat</keyword>
<dbReference type="InterPro" id="IPR035979">
    <property type="entry name" value="RBD_domain_sf"/>
</dbReference>
<gene>
    <name evidence="6" type="ORF">DXG03_003298</name>
</gene>
<dbReference type="GO" id="GO:0003723">
    <property type="term" value="F:RNA binding"/>
    <property type="evidence" value="ECO:0007669"/>
    <property type="project" value="UniProtKB-UniRule"/>
</dbReference>
<protein>
    <recommendedName>
        <fullName evidence="5">RRM domain-containing protein</fullName>
    </recommendedName>
</protein>
<evidence type="ECO:0000256" key="3">
    <source>
        <dbReference type="PROSITE-ProRule" id="PRU00176"/>
    </source>
</evidence>